<evidence type="ECO:0000256" key="1">
    <source>
        <dbReference type="SAM" id="MobiDB-lite"/>
    </source>
</evidence>
<sequence>MSNRINRRDEGAERKPRHAANYEVDGTVDPPKGPILIEIKTGISPADVYCGVGQLTVYPLVLADLVGHSKILLLPGIPGPALVTALEGCGVELHSYELKRGRRRATALFTAAFLHRCGVPKGGVRELVAKGLALP</sequence>
<proteinExistence type="predicted"/>
<gene>
    <name evidence="2" type="ORF">SB4_16950</name>
</gene>
<name>A0A147IKJ4_9SPHN</name>
<dbReference type="EMBL" id="LDTE01000126">
    <property type="protein sequence ID" value="KTT95775.1"/>
    <property type="molecule type" value="Genomic_DNA"/>
</dbReference>
<feature type="compositionally biased region" description="Basic and acidic residues" evidence="1">
    <location>
        <begin position="1"/>
        <end position="14"/>
    </location>
</feature>
<evidence type="ECO:0000313" key="2">
    <source>
        <dbReference type="EMBL" id="KTT95775.1"/>
    </source>
</evidence>
<protein>
    <submittedName>
        <fullName evidence="2">Uncharacterized protein</fullName>
    </submittedName>
</protein>
<feature type="region of interest" description="Disordered" evidence="1">
    <location>
        <begin position="1"/>
        <end position="26"/>
    </location>
</feature>
<comment type="caution">
    <text evidence="2">The sequence shown here is derived from an EMBL/GenBank/DDBJ whole genome shotgun (WGS) entry which is preliminary data.</text>
</comment>
<reference evidence="2 3" key="1">
    <citation type="journal article" date="2016" name="Front. Microbiol.">
        <title>Genomic Resource of Rice Seed Associated Bacteria.</title>
        <authorList>
            <person name="Midha S."/>
            <person name="Bansal K."/>
            <person name="Sharma S."/>
            <person name="Kumar N."/>
            <person name="Patil P.P."/>
            <person name="Chaudhry V."/>
            <person name="Patil P.B."/>
        </authorList>
    </citation>
    <scope>NUCLEOTIDE SEQUENCE [LARGE SCALE GENOMIC DNA]</scope>
    <source>
        <strain evidence="2 3">SB4</strain>
    </source>
</reference>
<evidence type="ECO:0000313" key="3">
    <source>
        <dbReference type="Proteomes" id="UP000074072"/>
    </source>
</evidence>
<dbReference type="AlphaFoldDB" id="A0A147IKJ4"/>
<accession>A0A147IKJ4</accession>
<dbReference type="Proteomes" id="UP000074072">
    <property type="component" value="Unassembled WGS sequence"/>
</dbReference>
<dbReference type="PATRIC" id="fig|33051.4.peg.866"/>
<organism evidence="2 3">
    <name type="scientific">Sphingomonas sanguinis</name>
    <dbReference type="NCBI Taxonomy" id="33051"/>
    <lineage>
        <taxon>Bacteria</taxon>
        <taxon>Pseudomonadati</taxon>
        <taxon>Pseudomonadota</taxon>
        <taxon>Alphaproteobacteria</taxon>
        <taxon>Sphingomonadales</taxon>
        <taxon>Sphingomonadaceae</taxon>
        <taxon>Sphingomonas</taxon>
    </lineage>
</organism>